<evidence type="ECO:0000313" key="2">
    <source>
        <dbReference type="Proteomes" id="UP000325008"/>
    </source>
</evidence>
<organism evidence="1 2">
    <name type="scientific">Pseudozyma antarctica</name>
    <name type="common">Yeast</name>
    <name type="synonym">Candida antarctica</name>
    <dbReference type="NCBI Taxonomy" id="84753"/>
    <lineage>
        <taxon>Eukaryota</taxon>
        <taxon>Fungi</taxon>
        <taxon>Dikarya</taxon>
        <taxon>Basidiomycota</taxon>
        <taxon>Ustilaginomycotina</taxon>
        <taxon>Ustilaginomycetes</taxon>
        <taxon>Ustilaginales</taxon>
        <taxon>Ustilaginaceae</taxon>
        <taxon>Moesziomyces</taxon>
    </lineage>
</organism>
<comment type="caution">
    <text evidence="1">The sequence shown here is derived from an EMBL/GenBank/DDBJ whole genome shotgun (WGS) entry which is preliminary data.</text>
</comment>
<reference evidence="1" key="1">
    <citation type="submission" date="2018-03" db="EMBL/GenBank/DDBJ databases">
        <authorList>
            <person name="Guldener U."/>
        </authorList>
    </citation>
    <scope>NUCLEOTIDE SEQUENCE [LARGE SCALE GENOMIC DNA]</scope>
    <source>
        <strain evidence="1">ATCC34888</strain>
    </source>
</reference>
<keyword evidence="2" id="KW-1185">Reference proteome</keyword>
<sequence>MSSKAYLQPHQLVSRSRRLSISDGPVRATVLSAGRMPWHVFVESMLRYGVGAGEACLALGGFKMQRLVLVVSSSMHMTAASNDFQFDSIPDGTSYLPGATLHTLDLSILTGRQDTSTGAALPVADVNAAYLHQIGDSANLFSLTSAGLSLVLDQDREYVIIGELLKSNTAVVHNHINDRPCLSRVVGGVWVIVVQKLCTGFIPHTFVAQ</sequence>
<protein>
    <submittedName>
        <fullName evidence="1">Uncharacterized protein</fullName>
    </submittedName>
</protein>
<dbReference type="AlphaFoldDB" id="A0A5C3FZJ2"/>
<accession>A0A5C3FZJ2</accession>
<dbReference type="Proteomes" id="UP000325008">
    <property type="component" value="Unassembled WGS sequence"/>
</dbReference>
<evidence type="ECO:0000313" key="1">
    <source>
        <dbReference type="EMBL" id="SPO49295.1"/>
    </source>
</evidence>
<name>A0A5C3FZJ2_PSEA2</name>
<proteinExistence type="predicted"/>
<gene>
    <name evidence="1" type="ORF">PSANT_06986</name>
</gene>
<dbReference type="EMBL" id="OOIQ01000026">
    <property type="protein sequence ID" value="SPO49295.1"/>
    <property type="molecule type" value="Genomic_DNA"/>
</dbReference>